<accession>A0ABZ1C9H2</accession>
<dbReference type="InterPro" id="IPR010998">
    <property type="entry name" value="Integrase_recombinase_N"/>
</dbReference>
<dbReference type="PROSITE" id="PS51900">
    <property type="entry name" value="CB"/>
    <property type="match status" value="1"/>
</dbReference>
<keyword evidence="4 9" id="KW-0159">Chromosome partition</keyword>
<gene>
    <name evidence="9" type="primary">xerC</name>
    <name evidence="12" type="ORF">K1X11_002950</name>
</gene>
<dbReference type="RefSeq" id="WP_225919632.1">
    <property type="nucleotide sequence ID" value="NZ_CP139781.1"/>
</dbReference>
<dbReference type="InterPro" id="IPR044068">
    <property type="entry name" value="CB"/>
</dbReference>
<evidence type="ECO:0000256" key="8">
    <source>
        <dbReference type="ARBA" id="ARBA00023306"/>
    </source>
</evidence>
<dbReference type="InterPro" id="IPR011010">
    <property type="entry name" value="DNA_brk_join_enz"/>
</dbReference>
<proteinExistence type="inferred from homology"/>
<protein>
    <recommendedName>
        <fullName evidence="9">Tyrosine recombinase XerC</fullName>
    </recommendedName>
</protein>
<sequence>MSKPPPSPTPEPEAAEMPAEVSAAWLDPFLVWLAKERRYSPHTVRNYRHAFVRFYAWLQGAGIEAKPFDELTRREMRDFVIESQRQLDRCTLHLHVSGLRSFFRFWISRRRMLRNPFTGIPLPKLEKRLPMFLTESQIKRLLLGPQRLMENEAITPHDGWRDRLIMELLYGGGLRISELCGLTFGAIDQSNGCARILGKGGKERMCPLGRVAMAVLQHWKTNHVAISSPTAIVVQNHDGSPVRPRQVQTMLKRYLALADLPLDLTPHKLRHSYATHLLNAGADLRLVQELLGHANLATTQIYTHVSVARLKEVHAQAHPRGGSTRMG</sequence>
<feature type="active site" evidence="9">
    <location>
        <position position="175"/>
    </location>
</feature>
<dbReference type="Gene3D" id="1.10.150.130">
    <property type="match status" value="1"/>
</dbReference>
<feature type="active site" evidence="9">
    <location>
        <position position="267"/>
    </location>
</feature>
<evidence type="ECO:0000256" key="3">
    <source>
        <dbReference type="ARBA" id="ARBA00022618"/>
    </source>
</evidence>
<keyword evidence="6 9" id="KW-0238">DNA-binding</keyword>
<evidence type="ECO:0000259" key="11">
    <source>
        <dbReference type="PROSITE" id="PS51900"/>
    </source>
</evidence>
<evidence type="ECO:0000256" key="4">
    <source>
        <dbReference type="ARBA" id="ARBA00022829"/>
    </source>
</evidence>
<evidence type="ECO:0000256" key="5">
    <source>
        <dbReference type="ARBA" id="ARBA00022908"/>
    </source>
</evidence>
<dbReference type="InterPro" id="IPR004107">
    <property type="entry name" value="Integrase_SAM-like_N"/>
</dbReference>
<keyword evidence="7 9" id="KW-0233">DNA recombination</keyword>
<feature type="active site" evidence="9">
    <location>
        <position position="270"/>
    </location>
</feature>
<comment type="subcellular location">
    <subcellularLocation>
        <location evidence="1 9">Cytoplasm</location>
    </subcellularLocation>
</comment>
<evidence type="ECO:0000256" key="9">
    <source>
        <dbReference type="HAMAP-Rule" id="MF_01808"/>
    </source>
</evidence>
<dbReference type="Proteomes" id="UP000738431">
    <property type="component" value="Chromosome"/>
</dbReference>
<comment type="similarity">
    <text evidence="9">Belongs to the 'phage' integrase family. XerC subfamily.</text>
</comment>
<comment type="function">
    <text evidence="9">Site-specific tyrosine recombinase, which acts by catalyzing the cutting and rejoining of the recombining DNA molecules. The XerC-XerD complex is essential to convert dimers of the bacterial chromosome into monomers to permit their segregation at cell division. It also contributes to the segregational stability of plasmids.</text>
</comment>
<dbReference type="PROSITE" id="PS51898">
    <property type="entry name" value="TYR_RECOMBINASE"/>
    <property type="match status" value="1"/>
</dbReference>
<dbReference type="Pfam" id="PF00589">
    <property type="entry name" value="Phage_integrase"/>
    <property type="match status" value="1"/>
</dbReference>
<organism evidence="12 13">
    <name type="scientific">Actomonas aquatica</name>
    <dbReference type="NCBI Taxonomy" id="2866162"/>
    <lineage>
        <taxon>Bacteria</taxon>
        <taxon>Pseudomonadati</taxon>
        <taxon>Verrucomicrobiota</taxon>
        <taxon>Opitutia</taxon>
        <taxon>Opitutales</taxon>
        <taxon>Opitutaceae</taxon>
        <taxon>Actomonas</taxon>
    </lineage>
</organism>
<reference evidence="12 13" key="1">
    <citation type="submission" date="2021-08" db="EMBL/GenBank/DDBJ databases">
        <authorList>
            <person name="Zhang D."/>
            <person name="Zhang A."/>
            <person name="Wang L."/>
        </authorList>
    </citation>
    <scope>NUCLEOTIDE SEQUENCE [LARGE SCALE GENOMIC DNA]</scope>
    <source>
        <strain evidence="12 13">WL0086</strain>
    </source>
</reference>
<dbReference type="EMBL" id="CP139781">
    <property type="protein sequence ID" value="WRQ88347.1"/>
    <property type="molecule type" value="Genomic_DNA"/>
</dbReference>
<dbReference type="InterPro" id="IPR050090">
    <property type="entry name" value="Tyrosine_recombinase_XerCD"/>
</dbReference>
<keyword evidence="2 9" id="KW-0963">Cytoplasm</keyword>
<dbReference type="PANTHER" id="PTHR30349:SF77">
    <property type="entry name" value="TYROSINE RECOMBINASE XERC"/>
    <property type="match status" value="1"/>
</dbReference>
<feature type="domain" description="Tyr recombinase" evidence="10">
    <location>
        <begin position="128"/>
        <end position="315"/>
    </location>
</feature>
<keyword evidence="5 9" id="KW-0229">DNA integration</keyword>
<dbReference type="InterPro" id="IPR002104">
    <property type="entry name" value="Integrase_catalytic"/>
</dbReference>
<dbReference type="Pfam" id="PF02899">
    <property type="entry name" value="Phage_int_SAM_1"/>
    <property type="match status" value="1"/>
</dbReference>
<keyword evidence="3 9" id="KW-0132">Cell division</keyword>
<dbReference type="HAMAP" id="MF_01808">
    <property type="entry name" value="Recomb_XerC_XerD"/>
    <property type="match status" value="1"/>
</dbReference>
<evidence type="ECO:0000256" key="6">
    <source>
        <dbReference type="ARBA" id="ARBA00023125"/>
    </source>
</evidence>
<feature type="domain" description="Core-binding (CB)" evidence="11">
    <location>
        <begin position="20"/>
        <end position="107"/>
    </location>
</feature>
<reference evidence="12 13" key="2">
    <citation type="submission" date="2023-12" db="EMBL/GenBank/DDBJ databases">
        <title>Description of an unclassified Opitutus bacterium of Verrucomicrobiota.</title>
        <authorList>
            <person name="Zhang D.-F."/>
        </authorList>
    </citation>
    <scope>NUCLEOTIDE SEQUENCE [LARGE SCALE GENOMIC DNA]</scope>
    <source>
        <strain evidence="12 13">WL0086</strain>
    </source>
</reference>
<feature type="active site" description="O-(3'-phospho-DNA)-tyrosine intermediate" evidence="9">
    <location>
        <position position="302"/>
    </location>
</feature>
<dbReference type="InterPro" id="IPR023009">
    <property type="entry name" value="Tyrosine_recombinase_XerC/XerD"/>
</dbReference>
<dbReference type="InterPro" id="IPR013762">
    <property type="entry name" value="Integrase-like_cat_sf"/>
</dbReference>
<evidence type="ECO:0000256" key="1">
    <source>
        <dbReference type="ARBA" id="ARBA00004496"/>
    </source>
</evidence>
<evidence type="ECO:0000256" key="2">
    <source>
        <dbReference type="ARBA" id="ARBA00022490"/>
    </source>
</evidence>
<keyword evidence="8 9" id="KW-0131">Cell cycle</keyword>
<dbReference type="Gene3D" id="1.10.443.10">
    <property type="entry name" value="Intergrase catalytic core"/>
    <property type="match status" value="1"/>
</dbReference>
<feature type="active site" evidence="9">
    <location>
        <position position="199"/>
    </location>
</feature>
<keyword evidence="13" id="KW-1185">Reference proteome</keyword>
<dbReference type="SUPFAM" id="SSF56349">
    <property type="entry name" value="DNA breaking-rejoining enzymes"/>
    <property type="match status" value="1"/>
</dbReference>
<evidence type="ECO:0000313" key="12">
    <source>
        <dbReference type="EMBL" id="WRQ88347.1"/>
    </source>
</evidence>
<evidence type="ECO:0000259" key="10">
    <source>
        <dbReference type="PROSITE" id="PS51898"/>
    </source>
</evidence>
<feature type="active site" evidence="9">
    <location>
        <position position="293"/>
    </location>
</feature>
<dbReference type="PANTHER" id="PTHR30349">
    <property type="entry name" value="PHAGE INTEGRASE-RELATED"/>
    <property type="match status" value="1"/>
</dbReference>
<evidence type="ECO:0000313" key="13">
    <source>
        <dbReference type="Proteomes" id="UP000738431"/>
    </source>
</evidence>
<evidence type="ECO:0000256" key="7">
    <source>
        <dbReference type="ARBA" id="ARBA00023172"/>
    </source>
</evidence>
<name>A0ABZ1C9H2_9BACT</name>
<comment type="subunit">
    <text evidence="9">Forms a cyclic heterotetrameric complex composed of two molecules of XerC and two molecules of XerD.</text>
</comment>